<evidence type="ECO:0000256" key="1">
    <source>
        <dbReference type="ARBA" id="ARBA00005254"/>
    </source>
</evidence>
<dbReference type="SUPFAM" id="SSF52096">
    <property type="entry name" value="ClpP/crotonase"/>
    <property type="match status" value="1"/>
</dbReference>
<evidence type="ECO:0000313" key="3">
    <source>
        <dbReference type="Proteomes" id="UP001058872"/>
    </source>
</evidence>
<dbReference type="FunFam" id="3.90.226.10:FF:000066">
    <property type="entry name" value="Enoyl-CoA hydratase"/>
    <property type="match status" value="1"/>
</dbReference>
<dbReference type="EMBL" id="CP028989">
    <property type="protein sequence ID" value="UUO65144.1"/>
    <property type="molecule type" value="Genomic_DNA"/>
</dbReference>
<protein>
    <submittedName>
        <fullName evidence="2">Enoyl-CoA hydratase</fullName>
    </submittedName>
</protein>
<accession>A0AAE9SSG4</accession>
<dbReference type="AlphaFoldDB" id="A0AAE9SSG4"/>
<dbReference type="InterPro" id="IPR029045">
    <property type="entry name" value="ClpP/crotonase-like_dom_sf"/>
</dbReference>
<sequence length="283" mass="29574">MASAIVHANQTTGGSPMTASPVLWTLDERGVATVTLNRPEVNNAYDGALIAGVLAAMDDLGTKPHLRVVVLKGNGRHFQAGADLKWINGVRPQSAEANEAASRATFEAVQRLNTLPIPTVALVQGGCFGGGTGVIAACDVVIAADNALFSITEVRWGLTAAIIIPQLCDAIGVRQVRRYALTGERFGAEDARRIGLVHEVVPLAELEAAGSKVVEQLLANGPEAMAETKKLALESSFGGMAVDDAAYARLVQLHSLKRQSAEAAEGLASFAEKRAGRWGGGKS</sequence>
<evidence type="ECO:0000313" key="2">
    <source>
        <dbReference type="EMBL" id="UUO65144.1"/>
    </source>
</evidence>
<dbReference type="CDD" id="cd06558">
    <property type="entry name" value="crotonase-like"/>
    <property type="match status" value="1"/>
</dbReference>
<name>A0AAE9SSG4_9BRAD</name>
<dbReference type="GO" id="GO:0008300">
    <property type="term" value="P:isoprenoid catabolic process"/>
    <property type="evidence" value="ECO:0007669"/>
    <property type="project" value="TreeGrafter"/>
</dbReference>
<reference evidence="2" key="1">
    <citation type="submission" date="2018-04" db="EMBL/GenBank/DDBJ databases">
        <title>Genomes of Endosymbiotic and Endophytic Bradyrhizobium Publication status.</title>
        <authorList>
            <person name="Guha S."/>
            <person name="Jorrin B."/>
            <person name="Sarkar M."/>
            <person name="Poole P.S."/>
            <person name="DasGupta M."/>
        </authorList>
    </citation>
    <scope>NUCLEOTIDE SEQUENCE</scope>
    <source>
        <strain evidence="2">WBOS16</strain>
    </source>
</reference>
<dbReference type="Pfam" id="PF00378">
    <property type="entry name" value="ECH_1"/>
    <property type="match status" value="1"/>
</dbReference>
<dbReference type="PANTHER" id="PTHR42964">
    <property type="entry name" value="ENOYL-COA HYDRATASE"/>
    <property type="match status" value="1"/>
</dbReference>
<comment type="similarity">
    <text evidence="1">Belongs to the enoyl-CoA hydratase/isomerase family.</text>
</comment>
<proteinExistence type="inferred from homology"/>
<dbReference type="Proteomes" id="UP001058872">
    <property type="component" value="Chromosome"/>
</dbReference>
<dbReference type="GO" id="GO:0003824">
    <property type="term" value="F:catalytic activity"/>
    <property type="evidence" value="ECO:0007669"/>
    <property type="project" value="UniProtKB-ARBA"/>
</dbReference>
<gene>
    <name evidence="2" type="ORF">DCM83_07895</name>
</gene>
<dbReference type="Gene3D" id="1.10.12.10">
    <property type="entry name" value="Lyase 2-enoyl-coa Hydratase, Chain A, domain 2"/>
    <property type="match status" value="1"/>
</dbReference>
<organism evidence="2 3">
    <name type="scientific">Bradyrhizobium betae</name>
    <dbReference type="NCBI Taxonomy" id="244734"/>
    <lineage>
        <taxon>Bacteria</taxon>
        <taxon>Pseudomonadati</taxon>
        <taxon>Pseudomonadota</taxon>
        <taxon>Alphaproteobacteria</taxon>
        <taxon>Hyphomicrobiales</taxon>
        <taxon>Nitrobacteraceae</taxon>
        <taxon>Bradyrhizobium</taxon>
    </lineage>
</organism>
<dbReference type="InterPro" id="IPR001753">
    <property type="entry name" value="Enoyl-CoA_hydra/iso"/>
</dbReference>
<dbReference type="InterPro" id="IPR051683">
    <property type="entry name" value="Enoyl-CoA_Hydratase/Isomerase"/>
</dbReference>
<dbReference type="Gene3D" id="3.90.226.10">
    <property type="entry name" value="2-enoyl-CoA Hydratase, Chain A, domain 1"/>
    <property type="match status" value="1"/>
</dbReference>
<dbReference type="PANTHER" id="PTHR42964:SF1">
    <property type="entry name" value="POLYKETIDE BIOSYNTHESIS ENOYL-COA HYDRATASE PKSH-RELATED"/>
    <property type="match status" value="1"/>
</dbReference>
<dbReference type="InterPro" id="IPR014748">
    <property type="entry name" value="Enoyl-CoA_hydra_C"/>
</dbReference>